<keyword evidence="3" id="KW-1185">Reference proteome</keyword>
<protein>
    <recommendedName>
        <fullName evidence="1">TonB C-terminal domain-containing protein</fullName>
    </recommendedName>
</protein>
<reference evidence="2 3" key="1">
    <citation type="journal article" date="2023" name="Antonie Van Leeuwenhoek">
        <title>Mesoterricola silvestris gen. nov., sp. nov., Mesoterricola sediminis sp. nov., Geothrix oryzae sp. nov., Geothrix edaphica sp. nov., Geothrix rubra sp. nov., and Geothrix limicola sp. nov., six novel members of Acidobacteriota isolated from soils.</title>
        <authorList>
            <person name="Itoh H."/>
            <person name="Sugisawa Y."/>
            <person name="Mise K."/>
            <person name="Xu Z."/>
            <person name="Kuniyasu M."/>
            <person name="Ushijima N."/>
            <person name="Kawano K."/>
            <person name="Kobayashi E."/>
            <person name="Shiratori Y."/>
            <person name="Masuda Y."/>
            <person name="Senoo K."/>
        </authorList>
    </citation>
    <scope>NUCLEOTIDE SEQUENCE [LARGE SCALE GENOMIC DNA]</scope>
    <source>
        <strain evidence="2 3">Red804</strain>
    </source>
</reference>
<dbReference type="SUPFAM" id="SSF74653">
    <property type="entry name" value="TolA/TonB C-terminal domain"/>
    <property type="match status" value="1"/>
</dbReference>
<comment type="caution">
    <text evidence="2">The sequence shown here is derived from an EMBL/GenBank/DDBJ whole genome shotgun (WGS) entry which is preliminary data.</text>
</comment>
<feature type="domain" description="TonB C-terminal" evidence="1">
    <location>
        <begin position="17"/>
        <end position="105"/>
    </location>
</feature>
<gene>
    <name evidence="2" type="ORF">GETHLI_32580</name>
</gene>
<dbReference type="PROSITE" id="PS52015">
    <property type="entry name" value="TONB_CTD"/>
    <property type="match status" value="1"/>
</dbReference>
<proteinExistence type="predicted"/>
<dbReference type="Proteomes" id="UP001165069">
    <property type="component" value="Unassembled WGS sequence"/>
</dbReference>
<dbReference type="EMBL" id="BSDE01000008">
    <property type="protein sequence ID" value="GLH74756.1"/>
    <property type="molecule type" value="Genomic_DNA"/>
</dbReference>
<evidence type="ECO:0000313" key="3">
    <source>
        <dbReference type="Proteomes" id="UP001165069"/>
    </source>
</evidence>
<name>A0ABQ5QKB7_9BACT</name>
<evidence type="ECO:0000259" key="1">
    <source>
        <dbReference type="PROSITE" id="PS52015"/>
    </source>
</evidence>
<sequence>MNDHCEGIPQGMIPLVPITSLVEILPRPELVYPAEAQAKKIQGKIQVEVTISTAGIPVTAVSQNGPIVLRIAAENWQLKRRFKPPVFEGLVQPVKVVNNVTFAIQ</sequence>
<dbReference type="InterPro" id="IPR037682">
    <property type="entry name" value="TonB_C"/>
</dbReference>
<evidence type="ECO:0000313" key="2">
    <source>
        <dbReference type="EMBL" id="GLH74756.1"/>
    </source>
</evidence>
<accession>A0ABQ5QKB7</accession>
<dbReference type="Gene3D" id="3.30.1150.10">
    <property type="match status" value="1"/>
</dbReference>
<organism evidence="2 3">
    <name type="scientific">Geothrix limicola</name>
    <dbReference type="NCBI Taxonomy" id="2927978"/>
    <lineage>
        <taxon>Bacteria</taxon>
        <taxon>Pseudomonadati</taxon>
        <taxon>Acidobacteriota</taxon>
        <taxon>Holophagae</taxon>
        <taxon>Holophagales</taxon>
        <taxon>Holophagaceae</taxon>
        <taxon>Geothrix</taxon>
    </lineage>
</organism>
<dbReference type="Pfam" id="PF03544">
    <property type="entry name" value="TonB_C"/>
    <property type="match status" value="1"/>
</dbReference>